<dbReference type="EMBL" id="LAXI01000005">
    <property type="protein sequence ID" value="KRS17866.1"/>
    <property type="molecule type" value="Genomic_DNA"/>
</dbReference>
<organism evidence="1 3">
    <name type="scientific">Roseovarius indicus</name>
    <dbReference type="NCBI Taxonomy" id="540747"/>
    <lineage>
        <taxon>Bacteria</taxon>
        <taxon>Pseudomonadati</taxon>
        <taxon>Pseudomonadota</taxon>
        <taxon>Alphaproteobacteria</taxon>
        <taxon>Rhodobacterales</taxon>
        <taxon>Roseobacteraceae</taxon>
        <taxon>Roseovarius</taxon>
    </lineage>
</organism>
<name>A0A0T5PA05_9RHOB</name>
<accession>A0A0T5PA05</accession>
<dbReference type="Proteomes" id="UP000325785">
    <property type="component" value="Chromosome"/>
</dbReference>
<keyword evidence="3" id="KW-1185">Reference proteome</keyword>
<dbReference type="Proteomes" id="UP000051401">
    <property type="component" value="Unassembled WGS sequence"/>
</dbReference>
<evidence type="ECO:0000313" key="4">
    <source>
        <dbReference type="Proteomes" id="UP000325785"/>
    </source>
</evidence>
<evidence type="ECO:0000313" key="1">
    <source>
        <dbReference type="EMBL" id="KRS17866.1"/>
    </source>
</evidence>
<proteinExistence type="predicted"/>
<reference evidence="2 4" key="2">
    <citation type="submission" date="2018-08" db="EMBL/GenBank/DDBJ databases">
        <title>Genetic Globetrotter - A new plasmid hitch-hiking vast phylogenetic and geographic distances.</title>
        <authorList>
            <person name="Vollmers J."/>
            <person name="Petersen J."/>
        </authorList>
    </citation>
    <scope>NUCLEOTIDE SEQUENCE [LARGE SCALE GENOMIC DNA]</scope>
    <source>
        <strain evidence="2 4">DSM 26383</strain>
    </source>
</reference>
<evidence type="ECO:0000313" key="3">
    <source>
        <dbReference type="Proteomes" id="UP000051401"/>
    </source>
</evidence>
<dbReference type="RefSeq" id="WP_057815791.1">
    <property type="nucleotide sequence ID" value="NZ_CP031598.1"/>
</dbReference>
<evidence type="ECO:0000313" key="2">
    <source>
        <dbReference type="EMBL" id="QEW27331.1"/>
    </source>
</evidence>
<dbReference type="InterPro" id="IPR010865">
    <property type="entry name" value="DUF1499"/>
</dbReference>
<reference evidence="1 3" key="1">
    <citation type="submission" date="2015-04" db="EMBL/GenBank/DDBJ databases">
        <title>The draft genome sequence of Roseovarius indicus B108T.</title>
        <authorList>
            <person name="Li G."/>
            <person name="Lai Q."/>
            <person name="Shao Z."/>
            <person name="Yan P."/>
        </authorList>
    </citation>
    <scope>NUCLEOTIDE SEQUENCE [LARGE SCALE GENOMIC DNA]</scope>
    <source>
        <strain evidence="1 3">B108</strain>
    </source>
</reference>
<dbReference type="STRING" id="540747.SAMN04488031_101202"/>
<evidence type="ECO:0008006" key="5">
    <source>
        <dbReference type="Google" id="ProtNLM"/>
    </source>
</evidence>
<dbReference type="OrthoDB" id="8479024at2"/>
<dbReference type="AlphaFoldDB" id="A0A0T5PA05"/>
<sequence length="138" mass="15199">MRIVVIVLLVVLVLAVGLAVYVRVAPSDPDRWHVMPDDVTDRDLEGGAMRVVDAGEGGLARLHEIITDTPRTTVLAGSVEEGMITYVTRSKVFGFPDYTTVQQSGGKIRLYGRLRFGKSDLGVNAKRVDGWLNRFRQG</sequence>
<gene>
    <name evidence="2" type="ORF">RIdsm_03143</name>
    <name evidence="1" type="ORF">XM52_09875</name>
</gene>
<dbReference type="KEGG" id="rid:RIdsm_03143"/>
<protein>
    <recommendedName>
        <fullName evidence="5">DUF1499 domain-containing protein</fullName>
    </recommendedName>
</protein>
<dbReference type="Pfam" id="PF07386">
    <property type="entry name" value="DUF1499"/>
    <property type="match status" value="1"/>
</dbReference>
<dbReference type="EMBL" id="CP031598">
    <property type="protein sequence ID" value="QEW27331.1"/>
    <property type="molecule type" value="Genomic_DNA"/>
</dbReference>
<dbReference type="PATRIC" id="fig|540747.5.peg.4899"/>